<comment type="caution">
    <text evidence="3">The sequence shown here is derived from an EMBL/GenBank/DDBJ whole genome shotgun (WGS) entry which is preliminary data.</text>
</comment>
<evidence type="ECO:0000256" key="1">
    <source>
        <dbReference type="ARBA" id="ARBA00023125"/>
    </source>
</evidence>
<gene>
    <name evidence="3" type="ORF">LMUR_05992</name>
</gene>
<dbReference type="RefSeq" id="WP_036105271.1">
    <property type="nucleotide sequence ID" value="NZ_AODG01000007.1"/>
</dbReference>
<evidence type="ECO:0000313" key="4">
    <source>
        <dbReference type="Proteomes" id="UP000019251"/>
    </source>
</evidence>
<name>A0A829R816_LISGR</name>
<dbReference type="InterPro" id="IPR050807">
    <property type="entry name" value="TransReg_Diox_bact_type"/>
</dbReference>
<dbReference type="GO" id="GO:0003700">
    <property type="term" value="F:DNA-binding transcription factor activity"/>
    <property type="evidence" value="ECO:0007669"/>
    <property type="project" value="TreeGrafter"/>
</dbReference>
<dbReference type="AlphaFoldDB" id="A0A829R816"/>
<dbReference type="PROSITE" id="PS50943">
    <property type="entry name" value="HTH_CROC1"/>
    <property type="match status" value="1"/>
</dbReference>
<dbReference type="SUPFAM" id="SSF47413">
    <property type="entry name" value="lambda repressor-like DNA-binding domains"/>
    <property type="match status" value="1"/>
</dbReference>
<keyword evidence="1" id="KW-0238">DNA-binding</keyword>
<sequence length="423" mass="50031">MELIGIRIANLRKEKEYTLAETAKGIISVSYLNNIEKCRKVPSLETLLFLAERYDIAEDFLVLETNNEVKLLADLQQIYKDLMEFSTHKALDKLKRLESKYVMAKEKTYLELIFYCLLSAVYYRIWKEDAAIKIEERKLFQLRKIKQTKLPAFLQTAFNYFQLQKNFFNGDYKKANACLEILEQSTIKATYKAVYFLTIAISCICLEDYEQADHALNQAKQYSCRLPAEKQENLMQICYLEGFVQFEIGFYKKAKQKLQEADSYGEQFSNMKKRFSLSIHFKLLEVYEKLNEKAKFGIQLQKVYQIVLEKGGQFDNNDRIVLPKLLVYFAENECFEEYAVVKNLIIQGEKDSFFEMKFFWQYAEALEKYERSDFIGYEKLMAELLQKIDTCNDPRLIRKTKEHASNYYASHKKYKNAFQILKG</sequence>
<dbReference type="InterPro" id="IPR001387">
    <property type="entry name" value="Cro/C1-type_HTH"/>
</dbReference>
<dbReference type="Pfam" id="PF01381">
    <property type="entry name" value="HTH_3"/>
    <property type="match status" value="1"/>
</dbReference>
<dbReference type="InterPro" id="IPR010982">
    <property type="entry name" value="Lambda_DNA-bd_dom_sf"/>
</dbReference>
<evidence type="ECO:0000259" key="2">
    <source>
        <dbReference type="PROSITE" id="PS50943"/>
    </source>
</evidence>
<dbReference type="GO" id="GO:0005829">
    <property type="term" value="C:cytosol"/>
    <property type="evidence" value="ECO:0007669"/>
    <property type="project" value="TreeGrafter"/>
</dbReference>
<evidence type="ECO:0000313" key="3">
    <source>
        <dbReference type="EMBL" id="EUJ28623.1"/>
    </source>
</evidence>
<protein>
    <submittedName>
        <fullName evidence="3">Putative transcriptional regulator</fullName>
    </submittedName>
</protein>
<dbReference type="PANTHER" id="PTHR46797">
    <property type="entry name" value="HTH-TYPE TRANSCRIPTIONAL REGULATOR"/>
    <property type="match status" value="1"/>
</dbReference>
<dbReference type="GO" id="GO:0003677">
    <property type="term" value="F:DNA binding"/>
    <property type="evidence" value="ECO:0007669"/>
    <property type="project" value="UniProtKB-KW"/>
</dbReference>
<dbReference type="Gene3D" id="1.25.40.10">
    <property type="entry name" value="Tetratricopeptide repeat domain"/>
    <property type="match status" value="1"/>
</dbReference>
<dbReference type="InterPro" id="IPR011990">
    <property type="entry name" value="TPR-like_helical_dom_sf"/>
</dbReference>
<reference evidence="3 4" key="1">
    <citation type="submission" date="2012-12" db="EMBL/GenBank/DDBJ databases">
        <title>Novel taxa of Listeriaceae from agricultural environments in the United States.</title>
        <authorList>
            <person name="den Bakker H.C."/>
            <person name="Allred A."/>
            <person name="Warchocki S."/>
            <person name="Wright E.M."/>
            <person name="Burrell A."/>
            <person name="Nightingale K.K."/>
            <person name="Kephart D."/>
            <person name="Wiedmann M."/>
        </authorList>
    </citation>
    <scope>NUCLEOTIDE SEQUENCE [LARGE SCALE GENOMIC DNA]</scope>
    <source>
        <strain evidence="3 4">FSL F6-1183</strain>
    </source>
</reference>
<dbReference type="Proteomes" id="UP000019251">
    <property type="component" value="Unassembled WGS sequence"/>
</dbReference>
<dbReference type="SMART" id="SM00530">
    <property type="entry name" value="HTH_XRE"/>
    <property type="match status" value="1"/>
</dbReference>
<dbReference type="EMBL" id="AODG01000007">
    <property type="protein sequence ID" value="EUJ28623.1"/>
    <property type="molecule type" value="Genomic_DNA"/>
</dbReference>
<feature type="domain" description="HTH cro/C1-type" evidence="2">
    <location>
        <begin position="8"/>
        <end position="61"/>
    </location>
</feature>
<dbReference type="SUPFAM" id="SSF48452">
    <property type="entry name" value="TPR-like"/>
    <property type="match status" value="1"/>
</dbReference>
<organism evidence="3 4">
    <name type="scientific">Listeria grayi FSL F6-1183</name>
    <dbReference type="NCBI Taxonomy" id="1265827"/>
    <lineage>
        <taxon>Bacteria</taxon>
        <taxon>Bacillati</taxon>
        <taxon>Bacillota</taxon>
        <taxon>Bacilli</taxon>
        <taxon>Bacillales</taxon>
        <taxon>Listeriaceae</taxon>
        <taxon>Listeria</taxon>
    </lineage>
</organism>
<proteinExistence type="predicted"/>
<dbReference type="CDD" id="cd00093">
    <property type="entry name" value="HTH_XRE"/>
    <property type="match status" value="1"/>
</dbReference>
<accession>A0A829R816</accession>
<dbReference type="PANTHER" id="PTHR46797:SF1">
    <property type="entry name" value="METHYLPHOSPHONATE SYNTHASE"/>
    <property type="match status" value="1"/>
</dbReference>